<dbReference type="InterPro" id="IPR000998">
    <property type="entry name" value="MAM_dom"/>
</dbReference>
<dbReference type="PROSITE" id="PS50060">
    <property type="entry name" value="MAM_2"/>
    <property type="match status" value="2"/>
</dbReference>
<name>A0ABM0MID8_SACKO</name>
<feature type="domain" description="MAM" evidence="1">
    <location>
        <begin position="92"/>
        <end position="139"/>
    </location>
</feature>
<dbReference type="PANTHER" id="PTHR23282">
    <property type="entry name" value="APICAL ENDOSOMAL GLYCOPROTEIN PRECURSOR"/>
    <property type="match status" value="1"/>
</dbReference>
<organism evidence="2 3">
    <name type="scientific">Saccoglossus kowalevskii</name>
    <name type="common">Acorn worm</name>
    <dbReference type="NCBI Taxonomy" id="10224"/>
    <lineage>
        <taxon>Eukaryota</taxon>
        <taxon>Metazoa</taxon>
        <taxon>Hemichordata</taxon>
        <taxon>Enteropneusta</taxon>
        <taxon>Harrimaniidae</taxon>
        <taxon>Saccoglossus</taxon>
    </lineage>
</organism>
<keyword evidence="2" id="KW-1185">Reference proteome</keyword>
<dbReference type="CDD" id="cd06263">
    <property type="entry name" value="MAM"/>
    <property type="match status" value="1"/>
</dbReference>
<evidence type="ECO:0000259" key="1">
    <source>
        <dbReference type="PROSITE" id="PS50060"/>
    </source>
</evidence>
<protein>
    <submittedName>
        <fullName evidence="3">Apical endosomal glycoprotein-like</fullName>
    </submittedName>
</protein>
<dbReference type="GeneID" id="102809686"/>
<dbReference type="Proteomes" id="UP000694865">
    <property type="component" value="Unplaced"/>
</dbReference>
<dbReference type="PANTHER" id="PTHR23282:SF101">
    <property type="entry name" value="MAM DOMAIN-CONTAINING PROTEIN"/>
    <property type="match status" value="1"/>
</dbReference>
<dbReference type="Gene3D" id="2.60.120.200">
    <property type="match status" value="2"/>
</dbReference>
<dbReference type="Pfam" id="PF00629">
    <property type="entry name" value="MAM"/>
    <property type="match status" value="2"/>
</dbReference>
<gene>
    <name evidence="3" type="primary">LOC102809686</name>
</gene>
<dbReference type="SUPFAM" id="SSF49899">
    <property type="entry name" value="Concanavalin A-like lectins/glucanases"/>
    <property type="match status" value="2"/>
</dbReference>
<sequence>MMSTDYTQIIRFWYTMYGRNVGRLNTYILQNGETAMQTPVWTRSGNQGPTWLLGEINLPLNGTFRIIFEAVLGNGIYGDIALDDITIEDAAFQCTFDSPGICGFTQEQGDHFDWTFGRGKTPTRRTGPNKDHTTNTAQGNTAVLFIKVFNT</sequence>
<dbReference type="InterPro" id="IPR013320">
    <property type="entry name" value="ConA-like_dom_sf"/>
</dbReference>
<dbReference type="InterPro" id="IPR051560">
    <property type="entry name" value="MAM_domain-containing"/>
</dbReference>
<dbReference type="SMART" id="SM00137">
    <property type="entry name" value="MAM"/>
    <property type="match status" value="1"/>
</dbReference>
<evidence type="ECO:0000313" key="3">
    <source>
        <dbReference type="RefSeq" id="XP_006819779.1"/>
    </source>
</evidence>
<evidence type="ECO:0000313" key="2">
    <source>
        <dbReference type="Proteomes" id="UP000694865"/>
    </source>
</evidence>
<reference evidence="3" key="1">
    <citation type="submission" date="2025-08" db="UniProtKB">
        <authorList>
            <consortium name="RefSeq"/>
        </authorList>
    </citation>
    <scope>IDENTIFICATION</scope>
    <source>
        <tissue evidence="3">Testes</tissue>
    </source>
</reference>
<proteinExistence type="predicted"/>
<dbReference type="RefSeq" id="XP_006819779.1">
    <property type="nucleotide sequence ID" value="XM_006819716.1"/>
</dbReference>
<accession>A0ABM0MID8</accession>
<feature type="domain" description="MAM" evidence="1">
    <location>
        <begin position="1"/>
        <end position="96"/>
    </location>
</feature>